<organism evidence="1 2">
    <name type="scientific">Klenkia sesuvii</name>
    <dbReference type="NCBI Taxonomy" id="3103137"/>
    <lineage>
        <taxon>Bacteria</taxon>
        <taxon>Bacillati</taxon>
        <taxon>Actinomycetota</taxon>
        <taxon>Actinomycetes</taxon>
        <taxon>Geodermatophilales</taxon>
        <taxon>Geodermatophilaceae</taxon>
        <taxon>Klenkia</taxon>
    </lineage>
</organism>
<evidence type="ECO:0000313" key="2">
    <source>
        <dbReference type="Proteomes" id="UP001361570"/>
    </source>
</evidence>
<dbReference type="Proteomes" id="UP001361570">
    <property type="component" value="Unassembled WGS sequence"/>
</dbReference>
<keyword evidence="2" id="KW-1185">Reference proteome</keyword>
<sequence>MPDVVTMQLDAVQALATDLAELAAELAVGSGTTRAEGSRLGLALSGPAADELAATGAGWAGLVEALAGRAGVVATGLQQAVASYRVLDGLLLQRMGPGPGAVTAR</sequence>
<evidence type="ECO:0000313" key="1">
    <source>
        <dbReference type="EMBL" id="MEI4272579.1"/>
    </source>
</evidence>
<comment type="caution">
    <text evidence="1">The sequence shown here is derived from an EMBL/GenBank/DDBJ whole genome shotgun (WGS) entry which is preliminary data.</text>
</comment>
<name>A0ABU8DUR8_9ACTN</name>
<gene>
    <name evidence="1" type="ORF">TEK04_12680</name>
</gene>
<evidence type="ECO:0008006" key="3">
    <source>
        <dbReference type="Google" id="ProtNLM"/>
    </source>
</evidence>
<proteinExistence type="predicted"/>
<reference evidence="1 2" key="1">
    <citation type="submission" date="2024-03" db="EMBL/GenBank/DDBJ databases">
        <title>Draft genome sequence of Klenkia sp. LSe6-5.</title>
        <authorList>
            <person name="Duangmal K."/>
            <person name="Chantavorakit T."/>
        </authorList>
    </citation>
    <scope>NUCLEOTIDE SEQUENCE [LARGE SCALE GENOMIC DNA]</scope>
    <source>
        <strain evidence="1 2">LSe6-5</strain>
    </source>
</reference>
<protein>
    <recommendedName>
        <fullName evidence="3">Excreted virulence factor EspC, type VII ESX diderm</fullName>
    </recommendedName>
</protein>
<accession>A0ABU8DUR8</accession>
<dbReference type="RefSeq" id="WP_336404709.1">
    <property type="nucleotide sequence ID" value="NZ_JBAPLU010000011.1"/>
</dbReference>
<dbReference type="EMBL" id="JBAPLU010000011">
    <property type="protein sequence ID" value="MEI4272579.1"/>
    <property type="molecule type" value="Genomic_DNA"/>
</dbReference>